<evidence type="ECO:0000256" key="1">
    <source>
        <dbReference type="SAM" id="Coils"/>
    </source>
</evidence>
<dbReference type="SMR" id="A2E7J3"/>
<keyword evidence="3" id="KW-1185">Reference proteome</keyword>
<feature type="coiled-coil region" evidence="1">
    <location>
        <begin position="61"/>
        <end position="120"/>
    </location>
</feature>
<dbReference type="Proteomes" id="UP000001542">
    <property type="component" value="Unassembled WGS sequence"/>
</dbReference>
<name>A2E7J3_TRIV3</name>
<dbReference type="RefSeq" id="XP_001323609.1">
    <property type="nucleotide sequence ID" value="XM_001323574.1"/>
</dbReference>
<evidence type="ECO:0000313" key="2">
    <source>
        <dbReference type="EMBL" id="EAY11386.1"/>
    </source>
</evidence>
<dbReference type="AlphaFoldDB" id="A2E7J3"/>
<keyword evidence="1" id="KW-0175">Coiled coil</keyword>
<dbReference type="KEGG" id="tva:4769339"/>
<dbReference type="EMBL" id="DS113320">
    <property type="protein sequence ID" value="EAY11386.1"/>
    <property type="molecule type" value="Genomic_DNA"/>
</dbReference>
<accession>A2E7J3</accession>
<dbReference type="VEuPathDB" id="TrichDB:TVAG_379680"/>
<evidence type="ECO:0000313" key="3">
    <source>
        <dbReference type="Proteomes" id="UP000001542"/>
    </source>
</evidence>
<sequence>MNYTLDDLREDSLRCLRSELGKLFQRQSKTIKFDRITLNNLHYQLALTLVQIINSDTEPQLQKELNTLVDYQKQLQFYQNVLRHEQQAAEEEIKRARLDTSQLRKSFELLENELMELQLRQKKRTELLKSKTDAHYAELQAKSAVSGRGRMMLSSTRDSLANLKRNYSDLVNKQVFEMRDIQKKLTSYVKTSMSRIQNDALSNVNYNQQKQRTNDAKATLNKARKQYTEAITVINCLFEQNLPLNSTSDLRTDDLLRFVRDRYNTRVQSEIDNVKKELLSILPDLQFTGMSIYDAITELIKRRIAEKEEYCKKILLRSAKREKKLKEKLAETLSELKQLRSRSFADSSRIITEINTLKNNYNNSQMTLDQKVMMLTERIKSPSSSSSFSFSPTRGSP</sequence>
<organism evidence="2 3">
    <name type="scientific">Trichomonas vaginalis (strain ATCC PRA-98 / G3)</name>
    <dbReference type="NCBI Taxonomy" id="412133"/>
    <lineage>
        <taxon>Eukaryota</taxon>
        <taxon>Metamonada</taxon>
        <taxon>Parabasalia</taxon>
        <taxon>Trichomonadida</taxon>
        <taxon>Trichomonadidae</taxon>
        <taxon>Trichomonas</taxon>
    </lineage>
</organism>
<protein>
    <submittedName>
        <fullName evidence="2">Uncharacterized protein</fullName>
    </submittedName>
</protein>
<reference evidence="2" key="1">
    <citation type="submission" date="2006-10" db="EMBL/GenBank/DDBJ databases">
        <authorList>
            <person name="Amadeo P."/>
            <person name="Zhao Q."/>
            <person name="Wortman J."/>
            <person name="Fraser-Liggett C."/>
            <person name="Carlton J."/>
        </authorList>
    </citation>
    <scope>NUCLEOTIDE SEQUENCE</scope>
    <source>
        <strain evidence="2">G3</strain>
    </source>
</reference>
<reference evidence="2" key="2">
    <citation type="journal article" date="2007" name="Science">
        <title>Draft genome sequence of the sexually transmitted pathogen Trichomonas vaginalis.</title>
        <authorList>
            <person name="Carlton J.M."/>
            <person name="Hirt R.P."/>
            <person name="Silva J.C."/>
            <person name="Delcher A.L."/>
            <person name="Schatz M."/>
            <person name="Zhao Q."/>
            <person name="Wortman J.R."/>
            <person name="Bidwell S.L."/>
            <person name="Alsmark U.C.M."/>
            <person name="Besteiro S."/>
            <person name="Sicheritz-Ponten T."/>
            <person name="Noel C.J."/>
            <person name="Dacks J.B."/>
            <person name="Foster P.G."/>
            <person name="Simillion C."/>
            <person name="Van de Peer Y."/>
            <person name="Miranda-Saavedra D."/>
            <person name="Barton G.J."/>
            <person name="Westrop G.D."/>
            <person name="Mueller S."/>
            <person name="Dessi D."/>
            <person name="Fiori P.L."/>
            <person name="Ren Q."/>
            <person name="Paulsen I."/>
            <person name="Zhang H."/>
            <person name="Bastida-Corcuera F.D."/>
            <person name="Simoes-Barbosa A."/>
            <person name="Brown M.T."/>
            <person name="Hayes R.D."/>
            <person name="Mukherjee M."/>
            <person name="Okumura C.Y."/>
            <person name="Schneider R."/>
            <person name="Smith A.J."/>
            <person name="Vanacova S."/>
            <person name="Villalvazo M."/>
            <person name="Haas B.J."/>
            <person name="Pertea M."/>
            <person name="Feldblyum T.V."/>
            <person name="Utterback T.R."/>
            <person name="Shu C.L."/>
            <person name="Osoegawa K."/>
            <person name="de Jong P.J."/>
            <person name="Hrdy I."/>
            <person name="Horvathova L."/>
            <person name="Zubacova Z."/>
            <person name="Dolezal P."/>
            <person name="Malik S.B."/>
            <person name="Logsdon J.M. Jr."/>
            <person name="Henze K."/>
            <person name="Gupta A."/>
            <person name="Wang C.C."/>
            <person name="Dunne R.L."/>
            <person name="Upcroft J.A."/>
            <person name="Upcroft P."/>
            <person name="White O."/>
            <person name="Salzberg S.L."/>
            <person name="Tang P."/>
            <person name="Chiu C.-H."/>
            <person name="Lee Y.-S."/>
            <person name="Embley T.M."/>
            <person name="Coombs G.H."/>
            <person name="Mottram J.C."/>
            <person name="Tachezy J."/>
            <person name="Fraser-Liggett C.M."/>
            <person name="Johnson P.J."/>
        </authorList>
    </citation>
    <scope>NUCLEOTIDE SEQUENCE [LARGE SCALE GENOMIC DNA]</scope>
    <source>
        <strain evidence="2">G3</strain>
    </source>
</reference>
<proteinExistence type="predicted"/>
<dbReference type="InParanoid" id="A2E7J3"/>
<gene>
    <name evidence="2" type="ORF">TVAG_379680</name>
</gene>
<dbReference type="VEuPathDB" id="TrichDB:TVAGG3_0339770"/>